<dbReference type="InterPro" id="IPR007557">
    <property type="entry name" value="PSP1_C"/>
</dbReference>
<dbReference type="PANTHER" id="PTHR43830:SF3">
    <property type="entry name" value="PROTEIN PSP1"/>
    <property type="match status" value="1"/>
</dbReference>
<accession>A0A1F5TD44</accession>
<dbReference type="Pfam" id="PF04468">
    <property type="entry name" value="PSP1"/>
    <property type="match status" value="1"/>
</dbReference>
<organism evidence="2 3">
    <name type="scientific">Candidatus Falkowbacteria bacterium RIFOXYC2_FULL_48_21</name>
    <dbReference type="NCBI Taxonomy" id="1798005"/>
    <lineage>
        <taxon>Bacteria</taxon>
        <taxon>Candidatus Falkowiibacteriota</taxon>
    </lineage>
</organism>
<dbReference type="AlphaFoldDB" id="A0A1F5TD44"/>
<gene>
    <name evidence="2" type="ORF">A2482_01240</name>
</gene>
<dbReference type="EMBL" id="MFGM01000030">
    <property type="protein sequence ID" value="OGF36683.1"/>
    <property type="molecule type" value="Genomic_DNA"/>
</dbReference>
<dbReference type="PANTHER" id="PTHR43830">
    <property type="entry name" value="PROTEIN PSP1"/>
    <property type="match status" value="1"/>
</dbReference>
<dbReference type="InterPro" id="IPR047767">
    <property type="entry name" value="PSP1-like"/>
</dbReference>
<sequence length="265" mass="29884">MTKVAEIQFAPWDKIYYFAAGEMAMELNDYIIVETKLGLEMGKAVGFKELTDAETAALPDPLKPILRKATKEDLDVVLGQQKNRAKALEDCRGLIKKHNLPIKLIDVHFTFDGTRITFAFIADGRVDFRELLKDLIKVYHKNIRLQQLGIRDEIKISGDIGSCGRNLCCQKFHKDLGNVTSDLADLQQVAHRGSERLSGVCGRLKCCLTFEKSLYNELADNMPMIGEKIKTKHGRGEVIGWHVLKQTVEVLLEDKETIVEVPISE</sequence>
<feature type="domain" description="PSP1 C-terminal" evidence="1">
    <location>
        <begin position="63"/>
        <end position="148"/>
    </location>
</feature>
<reference evidence="2 3" key="1">
    <citation type="journal article" date="2016" name="Nat. Commun.">
        <title>Thousands of microbial genomes shed light on interconnected biogeochemical processes in an aquifer system.</title>
        <authorList>
            <person name="Anantharaman K."/>
            <person name="Brown C.T."/>
            <person name="Hug L.A."/>
            <person name="Sharon I."/>
            <person name="Castelle C.J."/>
            <person name="Probst A.J."/>
            <person name="Thomas B.C."/>
            <person name="Singh A."/>
            <person name="Wilkins M.J."/>
            <person name="Karaoz U."/>
            <person name="Brodie E.L."/>
            <person name="Williams K.H."/>
            <person name="Hubbard S.S."/>
            <person name="Banfield J.F."/>
        </authorList>
    </citation>
    <scope>NUCLEOTIDE SEQUENCE [LARGE SCALE GENOMIC DNA]</scope>
</reference>
<evidence type="ECO:0000313" key="2">
    <source>
        <dbReference type="EMBL" id="OGF36683.1"/>
    </source>
</evidence>
<comment type="caution">
    <text evidence="2">The sequence shown here is derived from an EMBL/GenBank/DDBJ whole genome shotgun (WGS) entry which is preliminary data.</text>
</comment>
<dbReference type="NCBIfam" id="NF041131">
    <property type="entry name" value="RicT_YaaT_fam"/>
    <property type="match status" value="1"/>
</dbReference>
<evidence type="ECO:0000313" key="3">
    <source>
        <dbReference type="Proteomes" id="UP000178656"/>
    </source>
</evidence>
<evidence type="ECO:0000259" key="1">
    <source>
        <dbReference type="PROSITE" id="PS51411"/>
    </source>
</evidence>
<dbReference type="PROSITE" id="PS51411">
    <property type="entry name" value="PSP1_C"/>
    <property type="match status" value="1"/>
</dbReference>
<protein>
    <recommendedName>
        <fullName evidence="1">PSP1 C-terminal domain-containing protein</fullName>
    </recommendedName>
</protein>
<dbReference type="Proteomes" id="UP000178656">
    <property type="component" value="Unassembled WGS sequence"/>
</dbReference>
<name>A0A1F5TD44_9BACT</name>
<dbReference type="GO" id="GO:0005737">
    <property type="term" value="C:cytoplasm"/>
    <property type="evidence" value="ECO:0007669"/>
    <property type="project" value="TreeGrafter"/>
</dbReference>
<proteinExistence type="predicted"/>